<dbReference type="Proteomes" id="UP000195440">
    <property type="component" value="Unassembled WGS sequence"/>
</dbReference>
<protein>
    <recommendedName>
        <fullName evidence="2">SCP domain-containing protein</fullName>
    </recommendedName>
</protein>
<evidence type="ECO:0000313" key="3">
    <source>
        <dbReference type="EMBL" id="OUM71980.1"/>
    </source>
</evidence>
<evidence type="ECO:0000256" key="1">
    <source>
        <dbReference type="SAM" id="SignalP"/>
    </source>
</evidence>
<keyword evidence="1" id="KW-0732">Signal</keyword>
<feature type="signal peptide" evidence="1">
    <location>
        <begin position="1"/>
        <end position="25"/>
    </location>
</feature>
<sequence length="283" mass="30338">MRLTSCFTSLCFIVLLPLFASQAHASEAQQLVSAINDYRAQPSRCEGRAVRGLSPLELRQDLALPIGFAGDMRDTLKASGYRAVAVRSIRLVGAQDAKGAFAMLQSRYCGALLDNQYADIGITQSGRDWRLVLAKPLLDGHLGDQQSAGKTLLAQVNAARAKPRMCGRQPYAAARPLKWNASLENAARRHSQSMASGGYFSHQDPNGDVARDRAQAAGYNGRQVGENIASGQGSAENAMQGWLASPGHCANLMNPMFTEVGAAYGTNPNSQAGVYWTMMFGAP</sequence>
<dbReference type="OrthoDB" id="68195at2"/>
<proteinExistence type="predicted"/>
<dbReference type="RefSeq" id="WP_087271766.1">
    <property type="nucleotide sequence ID" value="NZ_JBJGBV010000029.1"/>
</dbReference>
<dbReference type="SUPFAM" id="SSF55797">
    <property type="entry name" value="PR-1-like"/>
    <property type="match status" value="1"/>
</dbReference>
<gene>
    <name evidence="3" type="ORF">AUC60_20020</name>
</gene>
<dbReference type="AlphaFoldDB" id="A0A1Y3NWM2"/>
<organism evidence="3 4">
    <name type="scientific">Pseudomonas caspiana</name>
    <dbReference type="NCBI Taxonomy" id="1451454"/>
    <lineage>
        <taxon>Bacteria</taxon>
        <taxon>Pseudomonadati</taxon>
        <taxon>Pseudomonadota</taxon>
        <taxon>Gammaproteobacteria</taxon>
        <taxon>Pseudomonadales</taxon>
        <taxon>Pseudomonadaceae</taxon>
        <taxon>Pseudomonas</taxon>
    </lineage>
</organism>
<evidence type="ECO:0000259" key="2">
    <source>
        <dbReference type="Pfam" id="PF00188"/>
    </source>
</evidence>
<keyword evidence="4" id="KW-1185">Reference proteome</keyword>
<name>A0A1Y3NWM2_9PSED</name>
<dbReference type="PANTHER" id="PTHR31157:SF1">
    <property type="entry name" value="SCP DOMAIN-CONTAINING PROTEIN"/>
    <property type="match status" value="1"/>
</dbReference>
<dbReference type="PANTHER" id="PTHR31157">
    <property type="entry name" value="SCP DOMAIN-CONTAINING PROTEIN"/>
    <property type="match status" value="1"/>
</dbReference>
<feature type="domain" description="SCP" evidence="2">
    <location>
        <begin position="154"/>
        <end position="280"/>
    </location>
</feature>
<dbReference type="CDD" id="cd05379">
    <property type="entry name" value="CAP_bacterial"/>
    <property type="match status" value="1"/>
</dbReference>
<dbReference type="EMBL" id="LOHF01000020">
    <property type="protein sequence ID" value="OUM71980.1"/>
    <property type="molecule type" value="Genomic_DNA"/>
</dbReference>
<comment type="caution">
    <text evidence="3">The sequence shown here is derived from an EMBL/GenBank/DDBJ whole genome shotgun (WGS) entry which is preliminary data.</text>
</comment>
<dbReference type="InterPro" id="IPR035940">
    <property type="entry name" value="CAP_sf"/>
</dbReference>
<evidence type="ECO:0000313" key="4">
    <source>
        <dbReference type="Proteomes" id="UP000195440"/>
    </source>
</evidence>
<accession>A0A1Y3NWM2</accession>
<feature type="chain" id="PRO_5012486277" description="SCP domain-containing protein" evidence="1">
    <location>
        <begin position="26"/>
        <end position="283"/>
    </location>
</feature>
<reference evidence="3 4" key="1">
    <citation type="journal article" date="2017" name="Syst. Appl. Microbiol.">
        <title>Pseudomonas caspiana sp. nov., a citrus pathogen in the Pseudomonas syringae phylogenetic group.</title>
        <authorList>
            <person name="Busquets A."/>
            <person name="Gomila M."/>
            <person name="Beiki F."/>
            <person name="Mulet M."/>
            <person name="Rahimian H."/>
            <person name="Garcia-Valdes E."/>
            <person name="Lalucat J."/>
        </authorList>
    </citation>
    <scope>NUCLEOTIDE SEQUENCE [LARGE SCALE GENOMIC DNA]</scope>
    <source>
        <strain evidence="3 4">FBF102</strain>
    </source>
</reference>
<dbReference type="Pfam" id="PF00188">
    <property type="entry name" value="CAP"/>
    <property type="match status" value="1"/>
</dbReference>
<dbReference type="Gene3D" id="3.40.33.10">
    <property type="entry name" value="CAP"/>
    <property type="match status" value="1"/>
</dbReference>
<dbReference type="InterPro" id="IPR014044">
    <property type="entry name" value="CAP_dom"/>
</dbReference>